<evidence type="ECO:0000256" key="1">
    <source>
        <dbReference type="ARBA" id="ARBA00022801"/>
    </source>
</evidence>
<dbReference type="Proteomes" id="UP000585721">
    <property type="component" value="Unassembled WGS sequence"/>
</dbReference>
<dbReference type="SUPFAM" id="SSF55144">
    <property type="entry name" value="LigT-like"/>
    <property type="match status" value="1"/>
</dbReference>
<comment type="caution">
    <text evidence="3">The sequence shown here is derived from an EMBL/GenBank/DDBJ whole genome shotgun (WGS) entry which is preliminary data.</text>
</comment>
<organism evidence="3 4">
    <name type="scientific">Tolumonas osonensis</name>
    <dbReference type="NCBI Taxonomy" id="675874"/>
    <lineage>
        <taxon>Bacteria</taxon>
        <taxon>Pseudomonadati</taxon>
        <taxon>Pseudomonadota</taxon>
        <taxon>Gammaproteobacteria</taxon>
        <taxon>Aeromonadales</taxon>
        <taxon>Aeromonadaceae</taxon>
        <taxon>Tolumonas</taxon>
    </lineage>
</organism>
<dbReference type="GO" id="GO:0008664">
    <property type="term" value="F:RNA 2',3'-cyclic 3'-phosphodiesterase activity"/>
    <property type="evidence" value="ECO:0007669"/>
    <property type="project" value="UniProtKB-EC"/>
</dbReference>
<dbReference type="EMBL" id="JACHGR010000004">
    <property type="protein sequence ID" value="MBB6055518.1"/>
    <property type="molecule type" value="Genomic_DNA"/>
</dbReference>
<dbReference type="PANTHER" id="PTHR35561:SF1">
    <property type="entry name" value="RNA 2',3'-CYCLIC PHOSPHODIESTERASE"/>
    <property type="match status" value="1"/>
</dbReference>
<dbReference type="AlphaFoldDB" id="A0A841G922"/>
<evidence type="ECO:0000313" key="3">
    <source>
        <dbReference type="EMBL" id="MBB6055518.1"/>
    </source>
</evidence>
<evidence type="ECO:0000256" key="2">
    <source>
        <dbReference type="HAMAP-Rule" id="MF_01940"/>
    </source>
</evidence>
<proteinExistence type="inferred from homology"/>
<feature type="short sequence motif" description="HXTX 1" evidence="2">
    <location>
        <begin position="40"/>
        <end position="43"/>
    </location>
</feature>
<dbReference type="Pfam" id="PF13563">
    <property type="entry name" value="2_5_RNA_ligase2"/>
    <property type="match status" value="1"/>
</dbReference>
<keyword evidence="4" id="KW-1185">Reference proteome</keyword>
<feature type="active site" description="Proton donor" evidence="2">
    <location>
        <position position="40"/>
    </location>
</feature>
<feature type="short sequence motif" description="HXTX 2" evidence="2">
    <location>
        <begin position="121"/>
        <end position="124"/>
    </location>
</feature>
<dbReference type="InterPro" id="IPR004175">
    <property type="entry name" value="RNA_CPDase"/>
</dbReference>
<evidence type="ECO:0000313" key="4">
    <source>
        <dbReference type="Proteomes" id="UP000585721"/>
    </source>
</evidence>
<protein>
    <recommendedName>
        <fullName evidence="2">RNA 2',3'-cyclic phosphodiesterase</fullName>
        <shortName evidence="2">RNA 2',3'-CPDase</shortName>
        <ecNumber evidence="2">3.1.4.58</ecNumber>
    </recommendedName>
</protein>
<dbReference type="HAMAP" id="MF_01940">
    <property type="entry name" value="RNA_CPDase"/>
    <property type="match status" value="1"/>
</dbReference>
<dbReference type="GO" id="GO:0016874">
    <property type="term" value="F:ligase activity"/>
    <property type="evidence" value="ECO:0007669"/>
    <property type="project" value="UniProtKB-KW"/>
</dbReference>
<sequence>MQRRLFFALPAQSLASKLHHCQQRLRTEHHKKPVNADNFHLTLHFLGLQDERLLPRLCQAAEQVHVAPFDILLDQYGLFRHARCLWLGPQQSPRPLRELVRQLGEQLKTLDLQVSDDYRPHITLFRNAHGMTQLTAPVLKLAVSEFILYESVSTNDGVLYKPLHRWLLQ</sequence>
<feature type="active site" description="Proton acceptor" evidence="2">
    <location>
        <position position="121"/>
    </location>
</feature>
<dbReference type="EC" id="3.1.4.58" evidence="2"/>
<keyword evidence="1 2" id="KW-0378">Hydrolase</keyword>
<dbReference type="InterPro" id="IPR009097">
    <property type="entry name" value="Cyclic_Pdiesterase"/>
</dbReference>
<dbReference type="GO" id="GO:0004113">
    <property type="term" value="F:2',3'-cyclic-nucleotide 3'-phosphodiesterase activity"/>
    <property type="evidence" value="ECO:0007669"/>
    <property type="project" value="InterPro"/>
</dbReference>
<gene>
    <name evidence="3" type="ORF">HNR75_001424</name>
</gene>
<comment type="similarity">
    <text evidence="2">Belongs to the 2H phosphoesterase superfamily. ThpR family.</text>
</comment>
<name>A0A841G922_9GAMM</name>
<dbReference type="NCBIfam" id="TIGR02258">
    <property type="entry name" value="2_5_ligase"/>
    <property type="match status" value="1"/>
</dbReference>
<dbReference type="RefSeq" id="WP_188026294.1">
    <property type="nucleotide sequence ID" value="NZ_JACHGR010000004.1"/>
</dbReference>
<accession>A0A841G922</accession>
<comment type="function">
    <text evidence="2">Hydrolyzes RNA 2',3'-cyclic phosphodiester to an RNA 2'-phosphomonoester.</text>
</comment>
<keyword evidence="3" id="KW-0436">Ligase</keyword>
<reference evidence="3 4" key="1">
    <citation type="submission" date="2020-08" db="EMBL/GenBank/DDBJ databases">
        <title>Genomic Encyclopedia of Type Strains, Phase IV (KMG-IV): sequencing the most valuable type-strain genomes for metagenomic binning, comparative biology and taxonomic classification.</title>
        <authorList>
            <person name="Goeker M."/>
        </authorList>
    </citation>
    <scope>NUCLEOTIDE SEQUENCE [LARGE SCALE GENOMIC DNA]</scope>
    <source>
        <strain evidence="3 4">DSM 22975</strain>
    </source>
</reference>
<dbReference type="PANTHER" id="PTHR35561">
    <property type="entry name" value="RNA 2',3'-CYCLIC PHOSPHODIESTERASE"/>
    <property type="match status" value="1"/>
</dbReference>
<comment type="catalytic activity">
    <reaction evidence="2">
        <text>a 3'-end 2',3'-cyclophospho-ribonucleotide-RNA + H2O = a 3'-end 2'-phospho-ribonucleotide-RNA + H(+)</text>
        <dbReference type="Rhea" id="RHEA:11828"/>
        <dbReference type="Rhea" id="RHEA-COMP:10464"/>
        <dbReference type="Rhea" id="RHEA-COMP:17353"/>
        <dbReference type="ChEBI" id="CHEBI:15377"/>
        <dbReference type="ChEBI" id="CHEBI:15378"/>
        <dbReference type="ChEBI" id="CHEBI:83064"/>
        <dbReference type="ChEBI" id="CHEBI:173113"/>
        <dbReference type="EC" id="3.1.4.58"/>
    </reaction>
</comment>
<dbReference type="Gene3D" id="3.90.1140.10">
    <property type="entry name" value="Cyclic phosphodiesterase"/>
    <property type="match status" value="1"/>
</dbReference>